<feature type="compositionally biased region" description="Polar residues" evidence="1">
    <location>
        <begin position="319"/>
        <end position="336"/>
    </location>
</feature>
<reference evidence="3" key="1">
    <citation type="submission" date="2015-02" db="EMBL/GenBank/DDBJ databases">
        <title>Genome sequencing for Strongylocentrotus purpuratus.</title>
        <authorList>
            <person name="Murali S."/>
            <person name="Liu Y."/>
            <person name="Vee V."/>
            <person name="English A."/>
            <person name="Wang M."/>
            <person name="Skinner E."/>
            <person name="Han Y."/>
            <person name="Muzny D.M."/>
            <person name="Worley K.C."/>
            <person name="Gibbs R.A."/>
        </authorList>
    </citation>
    <scope>NUCLEOTIDE SEQUENCE</scope>
</reference>
<evidence type="ECO:0000313" key="3">
    <source>
        <dbReference type="Proteomes" id="UP000007110"/>
    </source>
</evidence>
<feature type="region of interest" description="Disordered" evidence="1">
    <location>
        <begin position="319"/>
        <end position="358"/>
    </location>
</feature>
<dbReference type="GeneID" id="105442351"/>
<sequence length="439" mass="47475">MENYAAVANCYEDSKPADSTPHEPYYLTLEPDSDKNGGFGTSVAEQPSPHLWKGVTQDDTPSVIKGSNGWNKTDTEDGFVDNVLYGTNDEQSVSPSSLNHNSTDHKAAKHHAITKSHQGPGRPKPGNPTSGAPETDEDAYEGYEDEKVMVDNELYGAPSQVTPRAHKHGAVADQDNDAVYENPDGNVYETYEEEDSMIDNELYGAATPPTPRADNTNDPVIGEGDAAVCEGSPPEVTNASTLILGSAYQDIAKFQWGIQQLMEVYRCCAAKPTGHTPHEPHFPTVEADIDQNGGFENSVAEQPSPHLGFEDRVLYGTSDEQTVRPSSLERNSTDQSPGRPKLGHPGSGAPETDEDAFEGNEDEEIMVDNELYGASFPTTPRAHKVGPVVDQGDDAVYEIPDGSDPVVGEGDGEMYQNTEFHSVPTNLTADELYKSVDEI</sequence>
<feature type="region of interest" description="Disordered" evidence="1">
    <location>
        <begin position="1"/>
        <end position="137"/>
    </location>
</feature>
<keyword evidence="3" id="KW-1185">Reference proteome</keyword>
<organism evidence="2 3">
    <name type="scientific">Strongylocentrotus purpuratus</name>
    <name type="common">Purple sea urchin</name>
    <dbReference type="NCBI Taxonomy" id="7668"/>
    <lineage>
        <taxon>Eukaryota</taxon>
        <taxon>Metazoa</taxon>
        <taxon>Echinodermata</taxon>
        <taxon>Eleutherozoa</taxon>
        <taxon>Echinozoa</taxon>
        <taxon>Echinoidea</taxon>
        <taxon>Euechinoidea</taxon>
        <taxon>Echinacea</taxon>
        <taxon>Camarodonta</taxon>
        <taxon>Echinidea</taxon>
        <taxon>Strongylocentrotidae</taxon>
        <taxon>Strongylocentrotus</taxon>
    </lineage>
</organism>
<dbReference type="AlphaFoldDB" id="A0A7M7SUZ5"/>
<reference evidence="2" key="2">
    <citation type="submission" date="2021-01" db="UniProtKB">
        <authorList>
            <consortium name="EnsemblMetazoa"/>
        </authorList>
    </citation>
    <scope>IDENTIFICATION</scope>
</reference>
<proteinExistence type="predicted"/>
<dbReference type="EnsemblMetazoa" id="XM_030977501">
    <property type="protein sequence ID" value="XP_030833361"/>
    <property type="gene ID" value="LOC105442351"/>
</dbReference>
<name>A0A7M7SUZ5_STRPU</name>
<dbReference type="Proteomes" id="UP000007110">
    <property type="component" value="Unassembled WGS sequence"/>
</dbReference>
<protein>
    <submittedName>
        <fullName evidence="2">Uncharacterized protein</fullName>
    </submittedName>
</protein>
<dbReference type="RefSeq" id="XP_030833361.1">
    <property type="nucleotide sequence ID" value="XM_030977501.1"/>
</dbReference>
<evidence type="ECO:0000256" key="1">
    <source>
        <dbReference type="SAM" id="MobiDB-lite"/>
    </source>
</evidence>
<evidence type="ECO:0000313" key="2">
    <source>
        <dbReference type="EnsemblMetazoa" id="XP_030833361"/>
    </source>
</evidence>
<feature type="region of interest" description="Disordered" evidence="1">
    <location>
        <begin position="275"/>
        <end position="306"/>
    </location>
</feature>
<feature type="compositionally biased region" description="Polar residues" evidence="1">
    <location>
        <begin position="88"/>
        <end position="101"/>
    </location>
</feature>
<dbReference type="OrthoDB" id="10177214at2759"/>
<dbReference type="KEGG" id="spu:105442351"/>
<dbReference type="InParanoid" id="A0A7M7SUZ5"/>
<accession>A0A7M7SUZ5</accession>